<evidence type="ECO:0000313" key="4">
    <source>
        <dbReference type="Proteomes" id="UP001189429"/>
    </source>
</evidence>
<gene>
    <name evidence="3" type="ORF">PCOR1329_LOCUS19380</name>
</gene>
<evidence type="ECO:0000313" key="3">
    <source>
        <dbReference type="EMBL" id="CAK0816424.1"/>
    </source>
</evidence>
<feature type="signal peptide" evidence="2">
    <location>
        <begin position="1"/>
        <end position="40"/>
    </location>
</feature>
<sequence length="398" mass="44260">MQVSATGPRRSALRSPWPGLPRGLLAILWVLLVAAAGLDGDTVAKTAPLERPPSLTVDGLVVGTRWVRKTGQAGEPSRSYWLGDSLDITALGVEPRSTATPQEFQALVDARMRDLLARQGLVALALVVQLKLKVELFEMTLPAKRADAHAIHSYAGPVQMKGRLKTIPSYVPADRFLNLNAGESRCWVARTRFKKGNVLTTQYQVGPDHCFQPGEVVSFRIQSKVWRFRTPVWVVSEAEQEAFQRLYAEGKCKEGFLVKDTLNTGDRFVLMPCFDRAATRRPDWRLIRERELVSDIVEDGSSSAAGETQRDPDCGYITRKLVRDFALDKPDADGNPKELKVVHVDCHWLNIRLAVPAFIGVPSRAAHDVAAPPPPGLALQDVNHYRGDAQKRDRLRRH</sequence>
<feature type="chain" id="PRO_5045666327" evidence="2">
    <location>
        <begin position="41"/>
        <end position="398"/>
    </location>
</feature>
<organism evidence="3 4">
    <name type="scientific">Prorocentrum cordatum</name>
    <dbReference type="NCBI Taxonomy" id="2364126"/>
    <lineage>
        <taxon>Eukaryota</taxon>
        <taxon>Sar</taxon>
        <taxon>Alveolata</taxon>
        <taxon>Dinophyceae</taxon>
        <taxon>Prorocentrales</taxon>
        <taxon>Prorocentraceae</taxon>
        <taxon>Prorocentrum</taxon>
    </lineage>
</organism>
<comment type="caution">
    <text evidence="3">The sequence shown here is derived from an EMBL/GenBank/DDBJ whole genome shotgun (WGS) entry which is preliminary data.</text>
</comment>
<accession>A0ABN9RCZ1</accession>
<proteinExistence type="predicted"/>
<dbReference type="EMBL" id="CAUYUJ010006182">
    <property type="protein sequence ID" value="CAK0816424.1"/>
    <property type="molecule type" value="Genomic_DNA"/>
</dbReference>
<feature type="compositionally biased region" description="Basic and acidic residues" evidence="1">
    <location>
        <begin position="383"/>
        <end position="392"/>
    </location>
</feature>
<name>A0ABN9RCZ1_9DINO</name>
<evidence type="ECO:0000256" key="2">
    <source>
        <dbReference type="SAM" id="SignalP"/>
    </source>
</evidence>
<keyword evidence="2" id="KW-0732">Signal</keyword>
<dbReference type="Proteomes" id="UP001189429">
    <property type="component" value="Unassembled WGS sequence"/>
</dbReference>
<evidence type="ECO:0000256" key="1">
    <source>
        <dbReference type="SAM" id="MobiDB-lite"/>
    </source>
</evidence>
<protein>
    <submittedName>
        <fullName evidence="3">Uncharacterized protein</fullName>
    </submittedName>
</protein>
<keyword evidence="4" id="KW-1185">Reference proteome</keyword>
<reference evidence="3" key="1">
    <citation type="submission" date="2023-10" db="EMBL/GenBank/DDBJ databases">
        <authorList>
            <person name="Chen Y."/>
            <person name="Shah S."/>
            <person name="Dougan E. K."/>
            <person name="Thang M."/>
            <person name="Chan C."/>
        </authorList>
    </citation>
    <scope>NUCLEOTIDE SEQUENCE [LARGE SCALE GENOMIC DNA]</scope>
</reference>
<feature type="region of interest" description="Disordered" evidence="1">
    <location>
        <begin position="366"/>
        <end position="398"/>
    </location>
</feature>